<gene>
    <name evidence="7" type="ORF">PPAR00522_LOCUS21842</name>
</gene>
<dbReference type="GO" id="GO:0006397">
    <property type="term" value="P:mRNA processing"/>
    <property type="evidence" value="ECO:0007669"/>
    <property type="project" value="UniProtKB-KW"/>
</dbReference>
<sequence length="702" mass="78782">MKEREKERDKDKDKDKDKDRDKDRDREREREKEKERDRDRDRARDKDRDRDRERERDKDKDRDRDGDRDRDKYKDRGREKEKTKGSSRDKSRERDKEKEKDWEKEKSKDRNREREREKDKERENDRDLEKEREKVKDKERERLRDREKEGERDRDRERERDKEKDRDRYRDRENGRERDRDSRRDRDGDRYRSRDLDRRSYRNRSRSRSSSRSRHHRSRRSRSRSKDRSPSKAVLNSVLPVPSFPGVLPTSPTLLTAMNLNMAQELAALQQHQQKQHQELLKRQIFAQYGLNPSTIPAATGSITPLSSPALAAAAAFAANPGNSSLLSVLGNSNLLSSISASTVSAAASAAAAATASAAAAAAEKKQRELYVGNLAIGVVTIDILKDLFNKTVQVISPDPNGLPPVIDARLDSSGRFGFVEFRTKDLADAAISLDKMNIYGRAINVGRPKGYQETSIPGSVNNTDVSNSLVHSLIPFQSNNGSSGSSSANVILGGMGGMIPSNVGAESDGNLGAFSNSLTSTGPAHAAPVASTAVEKGPNVTGVEGVNGQTPVCGETVPNKPTTVVLVQNMVTLGALFDDPDERNEILADASEEASKYGPLLGVTMPLPPRAPGKRRAEGAAEEGNEDHLKRGSNDVMWKDVSDDVGCRIYLRFHSVSGAQECRQIFNDRQYDGRTLSAIFVSEEDFLRAEKGEWLLHKAGC</sequence>
<keyword evidence="1" id="KW-0507">mRNA processing</keyword>
<organism evidence="7">
    <name type="scientific">Polytomella parva</name>
    <dbReference type="NCBI Taxonomy" id="51329"/>
    <lineage>
        <taxon>Eukaryota</taxon>
        <taxon>Viridiplantae</taxon>
        <taxon>Chlorophyta</taxon>
        <taxon>core chlorophytes</taxon>
        <taxon>Chlorophyceae</taxon>
        <taxon>CS clade</taxon>
        <taxon>Chlamydomonadales</taxon>
        <taxon>Chlamydomonadaceae</taxon>
        <taxon>Polytomella</taxon>
    </lineage>
</organism>
<evidence type="ECO:0000256" key="5">
    <source>
        <dbReference type="SAM" id="MobiDB-lite"/>
    </source>
</evidence>
<dbReference type="Gene3D" id="3.30.70.330">
    <property type="match status" value="2"/>
</dbReference>
<dbReference type="AlphaFoldDB" id="A0A7S0YTM3"/>
<dbReference type="SUPFAM" id="SSF54928">
    <property type="entry name" value="RNA-binding domain, RBD"/>
    <property type="match status" value="2"/>
</dbReference>
<accession>A0A7S0YTM3</accession>
<dbReference type="EMBL" id="HBFM01033444">
    <property type="protein sequence ID" value="CAD8792457.1"/>
    <property type="molecule type" value="Transcribed_RNA"/>
</dbReference>
<dbReference type="GO" id="GO:0008380">
    <property type="term" value="P:RNA splicing"/>
    <property type="evidence" value="ECO:0007669"/>
    <property type="project" value="UniProtKB-KW"/>
</dbReference>
<feature type="domain" description="RRM" evidence="6">
    <location>
        <begin position="368"/>
        <end position="451"/>
    </location>
</feature>
<dbReference type="PANTHER" id="PTHR23139">
    <property type="entry name" value="RNA-BINDING PROTEIN"/>
    <property type="match status" value="1"/>
</dbReference>
<dbReference type="CDD" id="cd12232">
    <property type="entry name" value="RRM3_U2AF65"/>
    <property type="match status" value="1"/>
</dbReference>
<dbReference type="Pfam" id="PF00076">
    <property type="entry name" value="RRM_1"/>
    <property type="match status" value="1"/>
</dbReference>
<dbReference type="InterPro" id="IPR012677">
    <property type="entry name" value="Nucleotide-bd_a/b_plait_sf"/>
</dbReference>
<evidence type="ECO:0000256" key="1">
    <source>
        <dbReference type="ARBA" id="ARBA00022664"/>
    </source>
</evidence>
<keyword evidence="2 4" id="KW-0694">RNA-binding</keyword>
<evidence type="ECO:0000259" key="6">
    <source>
        <dbReference type="PROSITE" id="PS50102"/>
    </source>
</evidence>
<feature type="compositionally biased region" description="Basic and acidic residues" evidence="5">
    <location>
        <begin position="1"/>
        <end position="200"/>
    </location>
</feature>
<proteinExistence type="predicted"/>
<feature type="compositionally biased region" description="Basic residues" evidence="5">
    <location>
        <begin position="201"/>
        <end position="223"/>
    </location>
</feature>
<reference evidence="7" key="1">
    <citation type="submission" date="2021-01" db="EMBL/GenBank/DDBJ databases">
        <authorList>
            <person name="Corre E."/>
            <person name="Pelletier E."/>
            <person name="Niang G."/>
            <person name="Scheremetjew M."/>
            <person name="Finn R."/>
            <person name="Kale V."/>
            <person name="Holt S."/>
            <person name="Cochrane G."/>
            <person name="Meng A."/>
            <person name="Brown T."/>
            <person name="Cohen L."/>
        </authorList>
    </citation>
    <scope>NUCLEOTIDE SEQUENCE</scope>
    <source>
        <strain evidence="7">SAG 63-3</strain>
    </source>
</reference>
<protein>
    <recommendedName>
        <fullName evidence="6">RRM domain-containing protein</fullName>
    </recommendedName>
</protein>
<evidence type="ECO:0000256" key="2">
    <source>
        <dbReference type="ARBA" id="ARBA00022884"/>
    </source>
</evidence>
<dbReference type="SMART" id="SM00360">
    <property type="entry name" value="RRM"/>
    <property type="match status" value="1"/>
</dbReference>
<dbReference type="InterPro" id="IPR000504">
    <property type="entry name" value="RRM_dom"/>
</dbReference>
<dbReference type="InterPro" id="IPR035979">
    <property type="entry name" value="RBD_domain_sf"/>
</dbReference>
<evidence type="ECO:0000313" key="7">
    <source>
        <dbReference type="EMBL" id="CAD8792457.1"/>
    </source>
</evidence>
<name>A0A7S0YTM3_9CHLO</name>
<keyword evidence="3" id="KW-0508">mRNA splicing</keyword>
<dbReference type="PROSITE" id="PS50102">
    <property type="entry name" value="RRM"/>
    <property type="match status" value="1"/>
</dbReference>
<evidence type="ECO:0000256" key="4">
    <source>
        <dbReference type="PROSITE-ProRule" id="PRU00176"/>
    </source>
</evidence>
<feature type="region of interest" description="Disordered" evidence="5">
    <location>
        <begin position="600"/>
        <end position="632"/>
    </location>
</feature>
<feature type="region of interest" description="Disordered" evidence="5">
    <location>
        <begin position="1"/>
        <end position="238"/>
    </location>
</feature>
<evidence type="ECO:0000256" key="3">
    <source>
        <dbReference type="ARBA" id="ARBA00023187"/>
    </source>
</evidence>
<dbReference type="GO" id="GO:0003723">
    <property type="term" value="F:RNA binding"/>
    <property type="evidence" value="ECO:0007669"/>
    <property type="project" value="UniProtKB-UniRule"/>
</dbReference>